<name>A0ABS0DTB0_9GAMM</name>
<dbReference type="RefSeq" id="WP_195817319.1">
    <property type="nucleotide sequence ID" value="NZ_JADOBH010000002.1"/>
</dbReference>
<feature type="domain" description="Tli3-like" evidence="1">
    <location>
        <begin position="26"/>
        <end position="132"/>
    </location>
</feature>
<evidence type="ECO:0000259" key="1">
    <source>
        <dbReference type="Pfam" id="PF24316"/>
    </source>
</evidence>
<evidence type="ECO:0000313" key="3">
    <source>
        <dbReference type="Proteomes" id="UP000600307"/>
    </source>
</evidence>
<dbReference type="PROSITE" id="PS51257">
    <property type="entry name" value="PROKAR_LIPOPROTEIN"/>
    <property type="match status" value="1"/>
</dbReference>
<reference evidence="2 3" key="1">
    <citation type="submission" date="2020-11" db="EMBL/GenBank/DDBJ databases">
        <title>Taxonomic investigation of Rahnella spp.</title>
        <authorList>
            <person name="Lee S.D."/>
        </authorList>
    </citation>
    <scope>NUCLEOTIDE SEQUENCE [LARGE SCALE GENOMIC DNA]</scope>
    <source>
        <strain evidence="2 3">SAP-10</strain>
    </source>
</reference>
<comment type="caution">
    <text evidence="2">The sequence shown here is derived from an EMBL/GenBank/DDBJ whole genome shotgun (WGS) entry which is preliminary data.</text>
</comment>
<protein>
    <recommendedName>
        <fullName evidence="1">Tli3-like domain-containing protein</fullName>
    </recommendedName>
</protein>
<keyword evidence="3" id="KW-1185">Reference proteome</keyword>
<proteinExistence type="predicted"/>
<accession>A0ABS0DTB0</accession>
<dbReference type="EMBL" id="JADOBH010000002">
    <property type="protein sequence ID" value="MBF7956247.1"/>
    <property type="molecule type" value="Genomic_DNA"/>
</dbReference>
<gene>
    <name evidence="2" type="ORF">IV431_11840</name>
</gene>
<evidence type="ECO:0000313" key="2">
    <source>
        <dbReference type="EMBL" id="MBF7956247.1"/>
    </source>
</evidence>
<dbReference type="Proteomes" id="UP000600307">
    <property type="component" value="Unassembled WGS sequence"/>
</dbReference>
<dbReference type="InterPro" id="IPR057562">
    <property type="entry name" value="Tli3-like_dom"/>
</dbReference>
<sequence length="230" mass="26179">MKKHPRFAAGLAALLLVAGCYGRTSEKPAQIIYRFDDHRYLEIVGFYCQGALNYVDTKRGMKSEIASQFYRAFSEKYIHPSERYIVIPDWDGGAFIVSKDYGQTWQTASIIGNYFPSSKEAESLTVVNDRGYMLVKDGRLYVSSAPFDDLRVRKGGSGIDYTIDGEKQHLSPLSAGPSWGLEFVKEKDMPNLIYQYLSNWQDFPQKVPDVINYQGWDHMKCNPALGLEEK</sequence>
<dbReference type="Pfam" id="PF24316">
    <property type="entry name" value="Tli3"/>
    <property type="match status" value="1"/>
</dbReference>
<organism evidence="2 3">
    <name type="scientific">Rahnella victoriana</name>
    <dbReference type="NCBI Taxonomy" id="1510570"/>
    <lineage>
        <taxon>Bacteria</taxon>
        <taxon>Pseudomonadati</taxon>
        <taxon>Pseudomonadota</taxon>
        <taxon>Gammaproteobacteria</taxon>
        <taxon>Enterobacterales</taxon>
        <taxon>Yersiniaceae</taxon>
        <taxon>Rahnella</taxon>
    </lineage>
</organism>